<feature type="domain" description="FAD dependent oxidoreductase" evidence="1">
    <location>
        <begin position="3"/>
        <end position="48"/>
    </location>
</feature>
<dbReference type="Pfam" id="PF01266">
    <property type="entry name" value="DAO"/>
    <property type="match status" value="1"/>
</dbReference>
<gene>
    <name evidence="2" type="ORF">C447_07718</name>
</gene>
<dbReference type="InterPro" id="IPR036188">
    <property type="entry name" value="FAD/NAD-bd_sf"/>
</dbReference>
<dbReference type="eggNOG" id="arCOG00755">
    <property type="taxonomic scope" value="Archaea"/>
</dbReference>
<dbReference type="InterPro" id="IPR006076">
    <property type="entry name" value="FAD-dep_OxRdtase"/>
</dbReference>
<evidence type="ECO:0000313" key="2">
    <source>
        <dbReference type="EMBL" id="EMA39027.1"/>
    </source>
</evidence>
<accession>M0LZQ8</accession>
<proteinExistence type="predicted"/>
<dbReference type="EMBL" id="AOMB01000022">
    <property type="protein sequence ID" value="EMA39027.1"/>
    <property type="molecule type" value="Genomic_DNA"/>
</dbReference>
<evidence type="ECO:0000259" key="1">
    <source>
        <dbReference type="Pfam" id="PF01266"/>
    </source>
</evidence>
<keyword evidence="3" id="KW-1185">Reference proteome</keyword>
<reference evidence="2 3" key="1">
    <citation type="journal article" date="2014" name="PLoS Genet.">
        <title>Phylogenetically driven sequencing of extremely halophilic archaea reveals strategies for static and dynamic osmo-response.</title>
        <authorList>
            <person name="Becker E.A."/>
            <person name="Seitzer P.M."/>
            <person name="Tritt A."/>
            <person name="Larsen D."/>
            <person name="Krusor M."/>
            <person name="Yao A.I."/>
            <person name="Wu D."/>
            <person name="Madern D."/>
            <person name="Eisen J.A."/>
            <person name="Darling A.E."/>
            <person name="Facciotti M.T."/>
        </authorList>
    </citation>
    <scope>NUCLEOTIDE SEQUENCE [LARGE SCALE GENOMIC DNA]</scope>
    <source>
        <strain evidence="2 3">100A6</strain>
    </source>
</reference>
<organism evidence="2 3">
    <name type="scientific">Halococcus hamelinensis 100A6</name>
    <dbReference type="NCBI Taxonomy" id="1132509"/>
    <lineage>
        <taxon>Archaea</taxon>
        <taxon>Methanobacteriati</taxon>
        <taxon>Methanobacteriota</taxon>
        <taxon>Stenosarchaea group</taxon>
        <taxon>Halobacteria</taxon>
        <taxon>Halobacteriales</taxon>
        <taxon>Halococcaceae</taxon>
        <taxon>Halococcus</taxon>
    </lineage>
</organism>
<protein>
    <submittedName>
        <fullName evidence="2">FAD dependent oxidoreductase</fullName>
    </submittedName>
</protein>
<dbReference type="Gene3D" id="3.30.9.10">
    <property type="entry name" value="D-Amino Acid Oxidase, subunit A, domain 2"/>
    <property type="match status" value="1"/>
</dbReference>
<dbReference type="Proteomes" id="UP000011566">
    <property type="component" value="Unassembled WGS sequence"/>
</dbReference>
<evidence type="ECO:0000313" key="3">
    <source>
        <dbReference type="Proteomes" id="UP000011566"/>
    </source>
</evidence>
<sequence length="417" mass="46773">MKRGWARLYAVTPDHHPVIEEVLPGFAVAAGFSGHGFQHAPAADRVVAHSGRPVRVEQRPLDGFLADGGREGLEPRALAPVGRVRDQSRDDELRRRPTHGPELRLVVDVQREVVAQPACGDPVDPRPVGQRFEVVGEVGHVDADRARVDREPNQPVEEVGGASRLGDRLELVDEHQRSRALGERGHDRFERRFEHPRVEARVPTVEDDRVDVTHFRRRRWDGQSHVREHHHLTQGFEQRGLAAAVRSGQHRHVLVRNLGRTAVVADRVRDGLDGIAHRRHQRQVTCVLHRDTARLHERGSGEVVGVDEAGERDPEGGLVHRGGGRLDRRPTAFEPALQFAPYLLFAGLDLRSDAREEVPEPLRDEIRRVGRFGGGRLPDPRRRDRRLVGDVADERLAEGLARPDPLGLDRLDDVDAT</sequence>
<dbReference type="Gene3D" id="3.50.50.60">
    <property type="entry name" value="FAD/NAD(P)-binding domain"/>
    <property type="match status" value="1"/>
</dbReference>
<dbReference type="AlphaFoldDB" id="M0LZQ8"/>
<name>M0LZQ8_9EURY</name>
<comment type="caution">
    <text evidence="2">The sequence shown here is derived from an EMBL/GenBank/DDBJ whole genome shotgun (WGS) entry which is preliminary data.</text>
</comment>